<dbReference type="EMBL" id="GBRH01183322">
    <property type="protein sequence ID" value="JAE14574.1"/>
    <property type="molecule type" value="Transcribed_RNA"/>
</dbReference>
<evidence type="ECO:0000313" key="1">
    <source>
        <dbReference type="EMBL" id="JAE14574.1"/>
    </source>
</evidence>
<sequence>MYGMRECKIWKGFERFKLFLTHLKKHTIIYMC</sequence>
<organism evidence="1">
    <name type="scientific">Arundo donax</name>
    <name type="common">Giant reed</name>
    <name type="synonym">Donax arundinaceus</name>
    <dbReference type="NCBI Taxonomy" id="35708"/>
    <lineage>
        <taxon>Eukaryota</taxon>
        <taxon>Viridiplantae</taxon>
        <taxon>Streptophyta</taxon>
        <taxon>Embryophyta</taxon>
        <taxon>Tracheophyta</taxon>
        <taxon>Spermatophyta</taxon>
        <taxon>Magnoliopsida</taxon>
        <taxon>Liliopsida</taxon>
        <taxon>Poales</taxon>
        <taxon>Poaceae</taxon>
        <taxon>PACMAD clade</taxon>
        <taxon>Arundinoideae</taxon>
        <taxon>Arundineae</taxon>
        <taxon>Arundo</taxon>
    </lineage>
</organism>
<reference evidence="1" key="1">
    <citation type="submission" date="2014-09" db="EMBL/GenBank/DDBJ databases">
        <authorList>
            <person name="Magalhaes I.L.F."/>
            <person name="Oliveira U."/>
            <person name="Santos F.R."/>
            <person name="Vidigal T.H.D.A."/>
            <person name="Brescovit A.D."/>
            <person name="Santos A.J."/>
        </authorList>
    </citation>
    <scope>NUCLEOTIDE SEQUENCE</scope>
    <source>
        <tissue evidence="1">Shoot tissue taken approximately 20 cm above the soil surface</tissue>
    </source>
</reference>
<proteinExistence type="predicted"/>
<accession>A0A0A9FTK8</accession>
<protein>
    <submittedName>
        <fullName evidence="1">Uncharacterized protein</fullName>
    </submittedName>
</protein>
<name>A0A0A9FTK8_ARUDO</name>
<dbReference type="AlphaFoldDB" id="A0A0A9FTK8"/>
<reference evidence="1" key="2">
    <citation type="journal article" date="2015" name="Data Brief">
        <title>Shoot transcriptome of the giant reed, Arundo donax.</title>
        <authorList>
            <person name="Barrero R.A."/>
            <person name="Guerrero F.D."/>
            <person name="Moolhuijzen P."/>
            <person name="Goolsby J.A."/>
            <person name="Tidwell J."/>
            <person name="Bellgard S.E."/>
            <person name="Bellgard M.I."/>
        </authorList>
    </citation>
    <scope>NUCLEOTIDE SEQUENCE</scope>
    <source>
        <tissue evidence="1">Shoot tissue taken approximately 20 cm above the soil surface</tissue>
    </source>
</reference>